<dbReference type="GO" id="GO:0005886">
    <property type="term" value="C:plasma membrane"/>
    <property type="evidence" value="ECO:0007669"/>
    <property type="project" value="UniProtKB-SubCell"/>
</dbReference>
<dbReference type="GO" id="GO:0007268">
    <property type="term" value="P:chemical synaptic transmission"/>
    <property type="evidence" value="ECO:0007669"/>
    <property type="project" value="TreeGrafter"/>
</dbReference>
<keyword evidence="7 9" id="KW-0675">Receptor</keyword>
<dbReference type="SMART" id="SM01381">
    <property type="entry name" value="7TM_GPCR_Srsx"/>
    <property type="match status" value="1"/>
</dbReference>
<dbReference type="InterPro" id="IPR017452">
    <property type="entry name" value="GPCR_Rhodpsn_7TM"/>
</dbReference>
<name>A0A3M6TMJ1_POCDA</name>
<proteinExistence type="inferred from homology"/>
<dbReference type="OrthoDB" id="10063595at2759"/>
<evidence type="ECO:0000256" key="10">
    <source>
        <dbReference type="SAM" id="Phobius"/>
    </source>
</evidence>
<feature type="transmembrane region" description="Helical" evidence="10">
    <location>
        <begin position="66"/>
        <end position="85"/>
    </location>
</feature>
<comment type="caution">
    <text evidence="12">The sequence shown here is derived from an EMBL/GenBank/DDBJ whole genome shotgun (WGS) entry which is preliminary data.</text>
</comment>
<evidence type="ECO:0000256" key="6">
    <source>
        <dbReference type="ARBA" id="ARBA00023136"/>
    </source>
</evidence>
<dbReference type="Proteomes" id="UP000275408">
    <property type="component" value="Unassembled WGS sequence"/>
</dbReference>
<evidence type="ECO:0000256" key="3">
    <source>
        <dbReference type="ARBA" id="ARBA00022692"/>
    </source>
</evidence>
<keyword evidence="4 10" id="KW-1133">Transmembrane helix</keyword>
<evidence type="ECO:0000256" key="8">
    <source>
        <dbReference type="ARBA" id="ARBA00023224"/>
    </source>
</evidence>
<evidence type="ECO:0000313" key="12">
    <source>
        <dbReference type="EMBL" id="RMX42474.1"/>
    </source>
</evidence>
<evidence type="ECO:0000256" key="2">
    <source>
        <dbReference type="ARBA" id="ARBA00022475"/>
    </source>
</evidence>
<organism evidence="12 13">
    <name type="scientific">Pocillopora damicornis</name>
    <name type="common">Cauliflower coral</name>
    <name type="synonym">Millepora damicornis</name>
    <dbReference type="NCBI Taxonomy" id="46731"/>
    <lineage>
        <taxon>Eukaryota</taxon>
        <taxon>Metazoa</taxon>
        <taxon>Cnidaria</taxon>
        <taxon>Anthozoa</taxon>
        <taxon>Hexacorallia</taxon>
        <taxon>Scleractinia</taxon>
        <taxon>Astrocoeniina</taxon>
        <taxon>Pocilloporidae</taxon>
        <taxon>Pocillopora</taxon>
    </lineage>
</organism>
<feature type="transmembrane region" description="Helical" evidence="10">
    <location>
        <begin position="200"/>
        <end position="218"/>
    </location>
</feature>
<dbReference type="GO" id="GO:0045202">
    <property type="term" value="C:synapse"/>
    <property type="evidence" value="ECO:0007669"/>
    <property type="project" value="GOC"/>
</dbReference>
<evidence type="ECO:0000256" key="4">
    <source>
        <dbReference type="ARBA" id="ARBA00022989"/>
    </source>
</evidence>
<dbReference type="Gene3D" id="1.20.1070.10">
    <property type="entry name" value="Rhodopsin 7-helix transmembrane proteins"/>
    <property type="match status" value="1"/>
</dbReference>
<evidence type="ECO:0000259" key="11">
    <source>
        <dbReference type="PROSITE" id="PS50262"/>
    </source>
</evidence>
<dbReference type="GO" id="GO:0004993">
    <property type="term" value="F:G protein-coupled serotonin receptor activity"/>
    <property type="evidence" value="ECO:0007669"/>
    <property type="project" value="TreeGrafter"/>
</dbReference>
<evidence type="ECO:0000256" key="1">
    <source>
        <dbReference type="ARBA" id="ARBA00004651"/>
    </source>
</evidence>
<feature type="transmembrane region" description="Helical" evidence="10">
    <location>
        <begin position="298"/>
        <end position="320"/>
    </location>
</feature>
<keyword evidence="6 10" id="KW-0472">Membrane</keyword>
<evidence type="ECO:0000256" key="5">
    <source>
        <dbReference type="ARBA" id="ARBA00023040"/>
    </source>
</evidence>
<dbReference type="EMBL" id="RCHS01003365">
    <property type="protein sequence ID" value="RMX42474.1"/>
    <property type="molecule type" value="Genomic_DNA"/>
</dbReference>
<evidence type="ECO:0000313" key="13">
    <source>
        <dbReference type="Proteomes" id="UP000275408"/>
    </source>
</evidence>
<dbReference type="GO" id="GO:0030425">
    <property type="term" value="C:dendrite"/>
    <property type="evidence" value="ECO:0007669"/>
    <property type="project" value="TreeGrafter"/>
</dbReference>
<evidence type="ECO:0000256" key="9">
    <source>
        <dbReference type="RuleBase" id="RU000688"/>
    </source>
</evidence>
<feature type="transmembrane region" description="Helical" evidence="10">
    <location>
        <begin position="37"/>
        <end position="59"/>
    </location>
</feature>
<keyword evidence="13" id="KW-1185">Reference proteome</keyword>
<feature type="transmembrane region" description="Helical" evidence="10">
    <location>
        <begin position="151"/>
        <end position="172"/>
    </location>
</feature>
<dbReference type="PRINTS" id="PR00237">
    <property type="entry name" value="GPCRRHODOPSN"/>
</dbReference>
<keyword evidence="2" id="KW-1003">Cell membrane</keyword>
<dbReference type="InterPro" id="IPR000276">
    <property type="entry name" value="GPCR_Rhodpsn"/>
</dbReference>
<dbReference type="GO" id="GO:0030594">
    <property type="term" value="F:neurotransmitter receptor activity"/>
    <property type="evidence" value="ECO:0007669"/>
    <property type="project" value="TreeGrafter"/>
</dbReference>
<feature type="domain" description="G-protein coupled receptors family 1 profile" evidence="11">
    <location>
        <begin position="50"/>
        <end position="317"/>
    </location>
</feature>
<feature type="transmembrane region" description="Helical" evidence="10">
    <location>
        <begin position="264"/>
        <end position="286"/>
    </location>
</feature>
<keyword evidence="8 9" id="KW-0807">Transducer</keyword>
<dbReference type="PROSITE" id="PS50262">
    <property type="entry name" value="G_PROTEIN_RECEP_F1_2"/>
    <property type="match status" value="1"/>
</dbReference>
<accession>A0A3M6TMJ1</accession>
<reference evidence="12 13" key="1">
    <citation type="journal article" date="2018" name="Sci. Rep.">
        <title>Comparative analysis of the Pocillopora damicornis genome highlights role of immune system in coral evolution.</title>
        <authorList>
            <person name="Cunning R."/>
            <person name="Bay R.A."/>
            <person name="Gillette P."/>
            <person name="Baker A.C."/>
            <person name="Traylor-Knowles N."/>
        </authorList>
    </citation>
    <scope>NUCLEOTIDE SEQUENCE [LARGE SCALE GENOMIC DNA]</scope>
    <source>
        <strain evidence="12">RSMAS</strain>
        <tissue evidence="12">Whole animal</tissue>
    </source>
</reference>
<dbReference type="PANTHER" id="PTHR24247:SF278">
    <property type="entry name" value="HISTAMINE H2 RECEPTOR"/>
    <property type="match status" value="1"/>
</dbReference>
<keyword evidence="3 9" id="KW-0812">Transmembrane</keyword>
<dbReference type="AlphaFoldDB" id="A0A3M6TMJ1"/>
<sequence length="339" mass="38698">MVNPLPFIHQPDRVARKTSDVPPSSDGDSTVLWHTQIVYITIVISIALIGNFIIFTAICSIRRLHTIDNVFIANLAVSDFLFTLIETCSNTTRRHNEAWKPPHDFICYVIMASSVLCASASVFTQTAVAVNRHFAITRPLQYPNFVNKTKIYISILVIWIFAIVLASPPLIWRPHNVICGEVESYDKSPTFEKVYMTLEWIFIFIIPFGTMSAIYFKIYQIARNHANRVKPGTSEESASRTGTGGSMRRIQISNFKRQLKAAKMLVTIAGAFLVSWLPFFVTLTLWKFQKGIQINPKVFTIFLYVVYTLPAVNPAIYAFWSRDIRKGIKQLLFCCKRDR</sequence>
<dbReference type="Pfam" id="PF00001">
    <property type="entry name" value="7tm_1"/>
    <property type="match status" value="1"/>
</dbReference>
<protein>
    <recommendedName>
        <fullName evidence="11">G-protein coupled receptors family 1 profile domain-containing protein</fullName>
    </recommendedName>
</protein>
<evidence type="ECO:0000256" key="7">
    <source>
        <dbReference type="ARBA" id="ARBA00023170"/>
    </source>
</evidence>
<dbReference type="SUPFAM" id="SSF81321">
    <property type="entry name" value="Family A G protein-coupled receptor-like"/>
    <property type="match status" value="1"/>
</dbReference>
<comment type="subcellular location">
    <subcellularLocation>
        <location evidence="1">Cell membrane</location>
        <topology evidence="1">Multi-pass membrane protein</topology>
    </subcellularLocation>
</comment>
<comment type="similarity">
    <text evidence="9">Belongs to the G-protein coupled receptor 1 family.</text>
</comment>
<dbReference type="PANTHER" id="PTHR24247">
    <property type="entry name" value="5-HYDROXYTRYPTAMINE RECEPTOR"/>
    <property type="match status" value="1"/>
</dbReference>
<feature type="transmembrane region" description="Helical" evidence="10">
    <location>
        <begin position="105"/>
        <end position="130"/>
    </location>
</feature>
<dbReference type="STRING" id="46731.A0A3M6TMJ1"/>
<gene>
    <name evidence="12" type="ORF">pdam_00010903</name>
</gene>
<dbReference type="GO" id="GO:0007187">
    <property type="term" value="P:G protein-coupled receptor signaling pathway, coupled to cyclic nucleotide second messenger"/>
    <property type="evidence" value="ECO:0007669"/>
    <property type="project" value="TreeGrafter"/>
</dbReference>
<dbReference type="PROSITE" id="PS00237">
    <property type="entry name" value="G_PROTEIN_RECEP_F1_1"/>
    <property type="match status" value="1"/>
</dbReference>
<keyword evidence="5 9" id="KW-0297">G-protein coupled receptor</keyword>
<dbReference type="CDD" id="cd14967">
    <property type="entry name" value="7tmA_amine_R-like"/>
    <property type="match status" value="1"/>
</dbReference>